<organism evidence="1 2">
    <name type="scientific">Mycena rosella</name>
    <name type="common">Pink bonnet</name>
    <name type="synonym">Agaricus rosellus</name>
    <dbReference type="NCBI Taxonomy" id="1033263"/>
    <lineage>
        <taxon>Eukaryota</taxon>
        <taxon>Fungi</taxon>
        <taxon>Dikarya</taxon>
        <taxon>Basidiomycota</taxon>
        <taxon>Agaricomycotina</taxon>
        <taxon>Agaricomycetes</taxon>
        <taxon>Agaricomycetidae</taxon>
        <taxon>Agaricales</taxon>
        <taxon>Marasmiineae</taxon>
        <taxon>Mycenaceae</taxon>
        <taxon>Mycena</taxon>
    </lineage>
</organism>
<proteinExistence type="predicted"/>
<evidence type="ECO:0000313" key="2">
    <source>
        <dbReference type="Proteomes" id="UP001221757"/>
    </source>
</evidence>
<sequence length="134" mass="14664">MVFGHQIFPSPTGIVAPLSGRVTRYVGLSDPQLEAALGLMLERCNVLVLLQCVTSHSDTRQLFLNEQEQAAMSAYMPVSATNGFSPSLQSVDEAAQFVSEMKFVPSLRSWDVPPAVLWQLEAAHQLDFDLGLIS</sequence>
<dbReference type="AlphaFoldDB" id="A0AAD7CXC3"/>
<protein>
    <submittedName>
        <fullName evidence="1">Uncharacterized protein</fullName>
    </submittedName>
</protein>
<dbReference type="Gene3D" id="1.25.10.10">
    <property type="entry name" value="Leucine-rich Repeat Variant"/>
    <property type="match status" value="1"/>
</dbReference>
<reference evidence="1" key="1">
    <citation type="submission" date="2023-03" db="EMBL/GenBank/DDBJ databases">
        <title>Massive genome expansion in bonnet fungi (Mycena s.s.) driven by repeated elements and novel gene families across ecological guilds.</title>
        <authorList>
            <consortium name="Lawrence Berkeley National Laboratory"/>
            <person name="Harder C.B."/>
            <person name="Miyauchi S."/>
            <person name="Viragh M."/>
            <person name="Kuo A."/>
            <person name="Thoen E."/>
            <person name="Andreopoulos B."/>
            <person name="Lu D."/>
            <person name="Skrede I."/>
            <person name="Drula E."/>
            <person name="Henrissat B."/>
            <person name="Morin E."/>
            <person name="Kohler A."/>
            <person name="Barry K."/>
            <person name="LaButti K."/>
            <person name="Morin E."/>
            <person name="Salamov A."/>
            <person name="Lipzen A."/>
            <person name="Mereny Z."/>
            <person name="Hegedus B."/>
            <person name="Baldrian P."/>
            <person name="Stursova M."/>
            <person name="Weitz H."/>
            <person name="Taylor A."/>
            <person name="Grigoriev I.V."/>
            <person name="Nagy L.G."/>
            <person name="Martin F."/>
            <person name="Kauserud H."/>
        </authorList>
    </citation>
    <scope>NUCLEOTIDE SEQUENCE</scope>
    <source>
        <strain evidence="1">CBHHK067</strain>
    </source>
</reference>
<dbReference type="EMBL" id="JARKIE010000198">
    <property type="protein sequence ID" value="KAJ7668076.1"/>
    <property type="molecule type" value="Genomic_DNA"/>
</dbReference>
<name>A0AAD7CXC3_MYCRO</name>
<dbReference type="InterPro" id="IPR011989">
    <property type="entry name" value="ARM-like"/>
</dbReference>
<evidence type="ECO:0000313" key="1">
    <source>
        <dbReference type="EMBL" id="KAJ7668076.1"/>
    </source>
</evidence>
<gene>
    <name evidence="1" type="ORF">B0H17DRAFT_1142640</name>
</gene>
<keyword evidence="2" id="KW-1185">Reference proteome</keyword>
<comment type="caution">
    <text evidence="1">The sequence shown here is derived from an EMBL/GenBank/DDBJ whole genome shotgun (WGS) entry which is preliminary data.</text>
</comment>
<dbReference type="Proteomes" id="UP001221757">
    <property type="component" value="Unassembled WGS sequence"/>
</dbReference>
<accession>A0AAD7CXC3</accession>